<dbReference type="OrthoDB" id="284473at2759"/>
<gene>
    <name evidence="3" type="ORF">UTRI_01954</name>
</gene>
<accession>A0A5C3E1A2</accession>
<sequence>MPVASHLQGRDREAWSSTLPAKQPASQIDLQTPSSPLRQHLDPEALPRPDYFESLDELHLWYQMQYGDALQCHLELCSKHNGPPTASSSRTTSSIIPPTKLVVCHDFKGGYTENTNERGYTLEHLHLVDTFIYFSHKRVSVPPVGWLSAASRSGTKMLGTLIFEWEESIPDIAQLLRGPERKAMPLRGEPCFSPQYAIELIQLALDRGFSGYLVNIEVGLDLGFSCSGEAWPAWVGQQARIGEMRRNAERLRGWLHFLREEGTRRFVEAGKEADEWEVMWYDSVVYPHGQLAWQDALTEHNIAFFQSAHTFFTNYTWARPPQPLPPGQLGDPNDRSPQTLQLRGYGLTGPDDGGLHPHLLKSVTMAESVGRPRDEVCVGIDVFGRNCWGGLKSWKSFDMVGPHRRASDQALGLSVALFAPGWTWEDENAGLTLQPAQSSQKRSWSDWWHIDEAFWTGISPALTPAAHRINLSHDDIKPIQRYFGHSNLGIARQRRRADPLGFYTNFSFGSGTKWFDRGQLVYEWSKHQSSSENQSSAGFTDMGTSMPKPDALYSKWHAAKERGFTSFKITWKFDEERVWDGTASLAMTCVPIAVQEEEYQVILPLCSAVLPCSREKDTQTTDWQFTIVYDAEAKDAGVGVLPSVILTNNLDKVASLGNSSPDQTDLGQGWTAATYRFRIPPRLDLPNGETDPSQDSEYISLTLGVQARCSTAEALQLRIGALQLAPCPAPSSSSSVTSSVLQVLPAADIFEASFADAQTRRLQASILSWNPLEGDLASTYYNVWVQAVDKPETRTWLGTSTREATSTEFCLPNNLALPPQLAQAGETGLEFVVTSLNILSPIEVAKGPAAII</sequence>
<dbReference type="InterPro" id="IPR032979">
    <property type="entry name" value="ENGase"/>
</dbReference>
<evidence type="ECO:0000313" key="4">
    <source>
        <dbReference type="Proteomes" id="UP000324022"/>
    </source>
</evidence>
<dbReference type="EMBL" id="OOIN01000005">
    <property type="protein sequence ID" value="SPO23276.1"/>
    <property type="molecule type" value="Genomic_DNA"/>
</dbReference>
<dbReference type="InterPro" id="IPR005201">
    <property type="entry name" value="TIM_ENGase"/>
</dbReference>
<dbReference type="Gene3D" id="2.60.120.260">
    <property type="entry name" value="Galactose-binding domain-like"/>
    <property type="match status" value="1"/>
</dbReference>
<proteinExistence type="predicted"/>
<dbReference type="Proteomes" id="UP000324022">
    <property type="component" value="Unassembled WGS sequence"/>
</dbReference>
<feature type="domain" description="Cytosolic endo-beta-N-acetylglucosaminidase TIM barrel" evidence="2">
    <location>
        <begin position="113"/>
        <end position="514"/>
    </location>
</feature>
<dbReference type="PANTHER" id="PTHR13246">
    <property type="entry name" value="ENDO BETA N-ACETYLGLUCOSAMINIDASE"/>
    <property type="match status" value="1"/>
</dbReference>
<protein>
    <submittedName>
        <fullName evidence="3">Related to Endo-b-N-acetylglucosaminidase</fullName>
    </submittedName>
</protein>
<evidence type="ECO:0000256" key="1">
    <source>
        <dbReference type="SAM" id="MobiDB-lite"/>
    </source>
</evidence>
<dbReference type="GO" id="GO:0033925">
    <property type="term" value="F:mannosyl-glycoprotein endo-beta-N-acetylglucosaminidase activity"/>
    <property type="evidence" value="ECO:0007669"/>
    <property type="project" value="UniProtKB-EC"/>
</dbReference>
<evidence type="ECO:0000313" key="3">
    <source>
        <dbReference type="EMBL" id="SPO23276.1"/>
    </source>
</evidence>
<feature type="region of interest" description="Disordered" evidence="1">
    <location>
        <begin position="1"/>
        <end position="39"/>
    </location>
</feature>
<reference evidence="3 4" key="1">
    <citation type="submission" date="2018-03" db="EMBL/GenBank/DDBJ databases">
        <authorList>
            <person name="Guldener U."/>
        </authorList>
    </citation>
    <scope>NUCLEOTIDE SEQUENCE [LARGE SCALE GENOMIC DNA]</scope>
    <source>
        <strain evidence="3 4">NBRC100155</strain>
    </source>
</reference>
<dbReference type="Gene3D" id="3.20.20.80">
    <property type="entry name" value="Glycosidases"/>
    <property type="match status" value="1"/>
</dbReference>
<name>A0A5C3E1A2_9BASI</name>
<dbReference type="GO" id="GO:0005829">
    <property type="term" value="C:cytosol"/>
    <property type="evidence" value="ECO:0007669"/>
    <property type="project" value="UniProtKB-SubCell"/>
</dbReference>
<evidence type="ECO:0000259" key="2">
    <source>
        <dbReference type="Pfam" id="PF03644"/>
    </source>
</evidence>
<organism evidence="3 4">
    <name type="scientific">Ustilago trichophora</name>
    <dbReference type="NCBI Taxonomy" id="86804"/>
    <lineage>
        <taxon>Eukaryota</taxon>
        <taxon>Fungi</taxon>
        <taxon>Dikarya</taxon>
        <taxon>Basidiomycota</taxon>
        <taxon>Ustilaginomycotina</taxon>
        <taxon>Ustilaginomycetes</taxon>
        <taxon>Ustilaginales</taxon>
        <taxon>Ustilaginaceae</taxon>
        <taxon>Ustilago</taxon>
    </lineage>
</organism>
<dbReference type="AlphaFoldDB" id="A0A5C3E1A2"/>
<dbReference type="PANTHER" id="PTHR13246:SF1">
    <property type="entry name" value="CYTOSOLIC ENDO-BETA-N-ACETYLGLUCOSAMINIDASE"/>
    <property type="match status" value="1"/>
</dbReference>
<keyword evidence="4" id="KW-1185">Reference proteome</keyword>
<feature type="compositionally biased region" description="Polar residues" evidence="1">
    <location>
        <begin position="15"/>
        <end position="37"/>
    </location>
</feature>
<dbReference type="Pfam" id="PF03644">
    <property type="entry name" value="Glyco_hydro_85"/>
    <property type="match status" value="1"/>
</dbReference>